<comment type="caution">
    <text evidence="3">The sequence shown here is derived from an EMBL/GenBank/DDBJ whole genome shotgun (WGS) entry which is preliminary data.</text>
</comment>
<feature type="transmembrane region" description="Helical" evidence="2">
    <location>
        <begin position="114"/>
        <end position="137"/>
    </location>
</feature>
<keyword evidence="2" id="KW-1133">Transmembrane helix</keyword>
<feature type="transmembrane region" description="Helical" evidence="2">
    <location>
        <begin position="157"/>
        <end position="183"/>
    </location>
</feature>
<feature type="compositionally biased region" description="Polar residues" evidence="1">
    <location>
        <begin position="1"/>
        <end position="10"/>
    </location>
</feature>
<evidence type="ECO:0008006" key="5">
    <source>
        <dbReference type="Google" id="ProtNLM"/>
    </source>
</evidence>
<feature type="region of interest" description="Disordered" evidence="1">
    <location>
        <begin position="1"/>
        <end position="28"/>
    </location>
</feature>
<dbReference type="RefSeq" id="WP_344304289.1">
    <property type="nucleotide sequence ID" value="NZ_BAAAQQ010000012.1"/>
</dbReference>
<accession>A0ABN2YJ19</accession>
<feature type="transmembrane region" description="Helical" evidence="2">
    <location>
        <begin position="195"/>
        <end position="215"/>
    </location>
</feature>
<protein>
    <recommendedName>
        <fullName evidence="5">DUF4386 family protein</fullName>
    </recommendedName>
</protein>
<feature type="transmembrane region" description="Helical" evidence="2">
    <location>
        <begin position="79"/>
        <end position="102"/>
    </location>
</feature>
<sequence length="241" mass="24891">MTTHISTRNPVRSDVAVAPGQPDEAHTTAPSRNWALAGVGAGLAGIATIVTSSMVGSVYNKELVGDPEAIAADLADKTVAIGLFHTATLVGAVLLVVFAAGLQRRLRARLGSDSLVPQIAFAGLVGTAVVSVLSTGLDTEFIAVADKEFIDPSNAAMFNHWIGTIPWCWVLAGLSAAAVHVAARAGAVPRWIGRTSLVLGGITLVAGVSPLQYLAGMTGPLWLLVVALGFFAGDKVFRSER</sequence>
<evidence type="ECO:0000256" key="2">
    <source>
        <dbReference type="SAM" id="Phobius"/>
    </source>
</evidence>
<organism evidence="3 4">
    <name type="scientific">Nocardioides bigeumensis</name>
    <dbReference type="NCBI Taxonomy" id="433657"/>
    <lineage>
        <taxon>Bacteria</taxon>
        <taxon>Bacillati</taxon>
        <taxon>Actinomycetota</taxon>
        <taxon>Actinomycetes</taxon>
        <taxon>Propionibacteriales</taxon>
        <taxon>Nocardioidaceae</taxon>
        <taxon>Nocardioides</taxon>
    </lineage>
</organism>
<feature type="transmembrane region" description="Helical" evidence="2">
    <location>
        <begin position="221"/>
        <end position="237"/>
    </location>
</feature>
<dbReference type="Proteomes" id="UP001500575">
    <property type="component" value="Unassembled WGS sequence"/>
</dbReference>
<name>A0ABN2YJ19_9ACTN</name>
<feature type="transmembrane region" description="Helical" evidence="2">
    <location>
        <begin position="34"/>
        <end position="59"/>
    </location>
</feature>
<proteinExistence type="predicted"/>
<reference evidence="3 4" key="1">
    <citation type="journal article" date="2019" name="Int. J. Syst. Evol. Microbiol.">
        <title>The Global Catalogue of Microorganisms (GCM) 10K type strain sequencing project: providing services to taxonomists for standard genome sequencing and annotation.</title>
        <authorList>
            <consortium name="The Broad Institute Genomics Platform"/>
            <consortium name="The Broad Institute Genome Sequencing Center for Infectious Disease"/>
            <person name="Wu L."/>
            <person name="Ma J."/>
        </authorList>
    </citation>
    <scope>NUCLEOTIDE SEQUENCE [LARGE SCALE GENOMIC DNA]</scope>
    <source>
        <strain evidence="3 4">JCM 16021</strain>
    </source>
</reference>
<evidence type="ECO:0000313" key="3">
    <source>
        <dbReference type="EMBL" id="GAA2127500.1"/>
    </source>
</evidence>
<keyword evidence="4" id="KW-1185">Reference proteome</keyword>
<dbReference type="EMBL" id="BAAAQQ010000012">
    <property type="protein sequence ID" value="GAA2127500.1"/>
    <property type="molecule type" value="Genomic_DNA"/>
</dbReference>
<evidence type="ECO:0000313" key="4">
    <source>
        <dbReference type="Proteomes" id="UP001500575"/>
    </source>
</evidence>
<keyword evidence="2" id="KW-0472">Membrane</keyword>
<gene>
    <name evidence="3" type="ORF">GCM10009843_27010</name>
</gene>
<keyword evidence="2" id="KW-0812">Transmembrane</keyword>
<evidence type="ECO:0000256" key="1">
    <source>
        <dbReference type="SAM" id="MobiDB-lite"/>
    </source>
</evidence>